<organism evidence="7 8">
    <name type="scientific">Vigna unguiculata</name>
    <name type="common">Cowpea</name>
    <dbReference type="NCBI Taxonomy" id="3917"/>
    <lineage>
        <taxon>Eukaryota</taxon>
        <taxon>Viridiplantae</taxon>
        <taxon>Streptophyta</taxon>
        <taxon>Embryophyta</taxon>
        <taxon>Tracheophyta</taxon>
        <taxon>Spermatophyta</taxon>
        <taxon>Magnoliopsida</taxon>
        <taxon>eudicotyledons</taxon>
        <taxon>Gunneridae</taxon>
        <taxon>Pentapetalae</taxon>
        <taxon>rosids</taxon>
        <taxon>fabids</taxon>
        <taxon>Fabales</taxon>
        <taxon>Fabaceae</taxon>
        <taxon>Papilionoideae</taxon>
        <taxon>50 kb inversion clade</taxon>
        <taxon>NPAAA clade</taxon>
        <taxon>indigoferoid/millettioid clade</taxon>
        <taxon>Phaseoleae</taxon>
        <taxon>Vigna</taxon>
    </lineage>
</organism>
<dbReference type="Proteomes" id="UP000501690">
    <property type="component" value="Linkage Group LG10"/>
</dbReference>
<evidence type="ECO:0000256" key="3">
    <source>
        <dbReference type="ARBA" id="ARBA00022723"/>
    </source>
</evidence>
<feature type="domain" description="Fe2OG dioxygenase" evidence="6">
    <location>
        <begin position="534"/>
        <end position="636"/>
    </location>
</feature>
<keyword evidence="3" id="KW-0479">Metal-binding</keyword>
<keyword evidence="7" id="KW-0223">Dioxygenase</keyword>
<proteinExistence type="inferred from homology"/>
<evidence type="ECO:0000256" key="5">
    <source>
        <dbReference type="ARBA" id="ARBA00023004"/>
    </source>
</evidence>
<keyword evidence="4" id="KW-0560">Oxidoreductase</keyword>
<dbReference type="GO" id="GO:0051213">
    <property type="term" value="F:dioxygenase activity"/>
    <property type="evidence" value="ECO:0007669"/>
    <property type="project" value="UniProtKB-KW"/>
</dbReference>
<keyword evidence="5" id="KW-0408">Iron</keyword>
<evidence type="ECO:0000259" key="6">
    <source>
        <dbReference type="PROSITE" id="PS51471"/>
    </source>
</evidence>
<evidence type="ECO:0000313" key="7">
    <source>
        <dbReference type="EMBL" id="QCE11553.1"/>
    </source>
</evidence>
<evidence type="ECO:0000256" key="4">
    <source>
        <dbReference type="ARBA" id="ARBA00023002"/>
    </source>
</evidence>
<evidence type="ECO:0000256" key="1">
    <source>
        <dbReference type="ARBA" id="ARBA00001962"/>
    </source>
</evidence>
<dbReference type="InterPro" id="IPR005123">
    <property type="entry name" value="Oxoglu/Fe-dep_dioxygenase_dom"/>
</dbReference>
<dbReference type="InterPro" id="IPR044861">
    <property type="entry name" value="IPNS-like_FE2OG_OXY"/>
</dbReference>
<reference evidence="7 8" key="1">
    <citation type="submission" date="2019-04" db="EMBL/GenBank/DDBJ databases">
        <title>An improved genome assembly and genetic linkage map for asparagus bean, Vigna unguiculata ssp. sesquipedialis.</title>
        <authorList>
            <person name="Xia Q."/>
            <person name="Zhang R."/>
            <person name="Dong Y."/>
        </authorList>
    </citation>
    <scope>NUCLEOTIDE SEQUENCE [LARGE SCALE GENOMIC DNA]</scope>
    <source>
        <tissue evidence="7">Leaf</tissue>
    </source>
</reference>
<comment type="cofactor">
    <cofactor evidence="1">
        <name>Fe cation</name>
        <dbReference type="ChEBI" id="CHEBI:24875"/>
    </cofactor>
</comment>
<dbReference type="EMBL" id="CP039354">
    <property type="protein sequence ID" value="QCE11553.1"/>
    <property type="molecule type" value="Genomic_DNA"/>
</dbReference>
<keyword evidence="8" id="KW-1185">Reference proteome</keyword>
<dbReference type="PROSITE" id="PS51471">
    <property type="entry name" value="FE2OG_OXY"/>
    <property type="match status" value="2"/>
</dbReference>
<dbReference type="PANTHER" id="PTHR10209">
    <property type="entry name" value="OXIDOREDUCTASE, 2OG-FE II OXYGENASE FAMILY PROTEIN"/>
    <property type="match status" value="1"/>
</dbReference>
<feature type="domain" description="Fe2OG dioxygenase" evidence="6">
    <location>
        <begin position="216"/>
        <end position="318"/>
    </location>
</feature>
<comment type="similarity">
    <text evidence="2">Belongs to the iron/ascorbate-dependent oxidoreductase family.</text>
</comment>
<sequence>MEVKSTNQIEAAMDSDYDRKAEIKAFDETKTGVKGLVDSGVKKVPRMFHSGIDITENIVTDSKLSVPVIDLQNIHTNPDLRKEAVTKIRSACQEWGFFQVINHGIPIPVMDEMIDGIRRFHEQDADVRKQFYSRYLKDKILYFSNASLYMDKFTNWRDTVGCSMAPNPPKPEELPEVFRDIITEYSKEAMALGYTIFELLSEALGLNSSYLKDLNCAEGLFIQGHYYPPCPQPELTLGTSKHTDMAFITILLQDQLGGLQILHDNQWLNVPPVDRGLVVNVGDVLQLITNDKFSSVYHRVLANRGGPRVSVATFFSNSHDPEKGITKVYGPIKELLSEENPPIYRNNDSAYDRKAELKEFDDSKAGVQGLVECGVTKIPRMFHSVNLDFETSATDSNLRVPIIDLKDRNSNLHAEVIQKIRSACHDVLDEMIDGIRRFHEQDTEIRKGFYSRDVKKKVLYYSNLSLYSDQSTNWRDTFVLAAAPVPPKPEELPSVCRDILIEYSKKIRDLGFTIFELLSEALGLDASYLKELNCGEGLFILGHYYPACPQPELTMGTSKHTDSNFMTLLLQDQLGGLQVLHQNQWINVPPVHGALVVNMGDLLQLITNERFVSVYHRVLSKKTGPRISVASFFVNSSDPSKVYGPIKELVSEENPAIYRDTAIKDYLAHYYAKGLDGNSSLDPFRF</sequence>
<dbReference type="AlphaFoldDB" id="A0A4D6NCJ3"/>
<name>A0A4D6NCJ3_VIGUN</name>
<dbReference type="GO" id="GO:0046872">
    <property type="term" value="F:metal ion binding"/>
    <property type="evidence" value="ECO:0007669"/>
    <property type="project" value="UniProtKB-KW"/>
</dbReference>
<dbReference type="Gene3D" id="2.60.120.330">
    <property type="entry name" value="B-lactam Antibiotic, Isopenicillin N Synthase, Chain"/>
    <property type="match status" value="2"/>
</dbReference>
<accession>A0A4D6NCJ3</accession>
<dbReference type="InterPro" id="IPR027443">
    <property type="entry name" value="IPNS-like_sf"/>
</dbReference>
<gene>
    <name evidence="7" type="ORF">DEO72_LG10g2786</name>
</gene>
<evidence type="ECO:0000313" key="8">
    <source>
        <dbReference type="Proteomes" id="UP000501690"/>
    </source>
</evidence>
<dbReference type="PANTHER" id="PTHR10209:SF797">
    <property type="entry name" value="OXIDASE, PUTATIVE-RELATED"/>
    <property type="match status" value="1"/>
</dbReference>
<dbReference type="SUPFAM" id="SSF51197">
    <property type="entry name" value="Clavaminate synthase-like"/>
    <property type="match status" value="2"/>
</dbReference>
<protein>
    <submittedName>
        <fullName evidence="7">2-oxoglutarate-dependent dioxygenase</fullName>
    </submittedName>
</protein>
<evidence type="ECO:0000256" key="2">
    <source>
        <dbReference type="ARBA" id="ARBA00008056"/>
    </source>
</evidence>
<dbReference type="Pfam" id="PF03171">
    <property type="entry name" value="2OG-FeII_Oxy"/>
    <property type="match status" value="2"/>
</dbReference>
<dbReference type="FunFam" id="2.60.120.330:FF:000005">
    <property type="entry name" value="1-aminocyclopropane-1-carboxylate oxidase homolog 1"/>
    <property type="match status" value="2"/>
</dbReference>
<dbReference type="Pfam" id="PF14226">
    <property type="entry name" value="DIOX_N"/>
    <property type="match status" value="1"/>
</dbReference>
<dbReference type="InterPro" id="IPR026992">
    <property type="entry name" value="DIOX_N"/>
</dbReference>